<protein>
    <submittedName>
        <fullName evidence="1">Uncharacterized protein</fullName>
    </submittedName>
</protein>
<evidence type="ECO:0000313" key="1">
    <source>
        <dbReference type="EMBL" id="QCD83785.1"/>
    </source>
</evidence>
<gene>
    <name evidence="1" type="ORF">DEO72_LG2g4132</name>
</gene>
<reference evidence="1 2" key="1">
    <citation type="submission" date="2019-04" db="EMBL/GenBank/DDBJ databases">
        <title>An improved genome assembly and genetic linkage map for asparagus bean, Vigna unguiculata ssp. sesquipedialis.</title>
        <authorList>
            <person name="Xia Q."/>
            <person name="Zhang R."/>
            <person name="Dong Y."/>
        </authorList>
    </citation>
    <scope>NUCLEOTIDE SEQUENCE [LARGE SCALE GENOMIC DNA]</scope>
    <source>
        <tissue evidence="1">Leaf</tissue>
    </source>
</reference>
<proteinExistence type="predicted"/>
<dbReference type="Proteomes" id="UP000501690">
    <property type="component" value="Linkage Group LG2"/>
</dbReference>
<name>A0A4D6L5R1_VIGUN</name>
<dbReference type="AlphaFoldDB" id="A0A4D6L5R1"/>
<accession>A0A4D6L5R1</accession>
<evidence type="ECO:0000313" key="2">
    <source>
        <dbReference type="Proteomes" id="UP000501690"/>
    </source>
</evidence>
<keyword evidence="2" id="KW-1185">Reference proteome</keyword>
<dbReference type="EMBL" id="CP039346">
    <property type="protein sequence ID" value="QCD83785.1"/>
    <property type="molecule type" value="Genomic_DNA"/>
</dbReference>
<sequence>MFLTFFITVKFGDELMSSMAETQSESPTASSFDAPCGSHCVCSWPQHHAAMDAFSHLQFWSQEEANAGFANLNLHTLSFFTFHLCHLLG</sequence>
<organism evidence="1 2">
    <name type="scientific">Vigna unguiculata</name>
    <name type="common">Cowpea</name>
    <dbReference type="NCBI Taxonomy" id="3917"/>
    <lineage>
        <taxon>Eukaryota</taxon>
        <taxon>Viridiplantae</taxon>
        <taxon>Streptophyta</taxon>
        <taxon>Embryophyta</taxon>
        <taxon>Tracheophyta</taxon>
        <taxon>Spermatophyta</taxon>
        <taxon>Magnoliopsida</taxon>
        <taxon>eudicotyledons</taxon>
        <taxon>Gunneridae</taxon>
        <taxon>Pentapetalae</taxon>
        <taxon>rosids</taxon>
        <taxon>fabids</taxon>
        <taxon>Fabales</taxon>
        <taxon>Fabaceae</taxon>
        <taxon>Papilionoideae</taxon>
        <taxon>50 kb inversion clade</taxon>
        <taxon>NPAAA clade</taxon>
        <taxon>indigoferoid/millettioid clade</taxon>
        <taxon>Phaseoleae</taxon>
        <taxon>Vigna</taxon>
    </lineage>
</organism>